<protein>
    <submittedName>
        <fullName evidence="1">Uncharacterized protein</fullName>
    </submittedName>
</protein>
<dbReference type="EMBL" id="JAHHGZ010000034">
    <property type="protein sequence ID" value="MBW4670746.1"/>
    <property type="molecule type" value="Genomic_DNA"/>
</dbReference>
<proteinExistence type="predicted"/>
<organism evidence="1 2">
    <name type="scientific">Cyanomargarita calcarea GSE-NOS-MK-12-04C</name>
    <dbReference type="NCBI Taxonomy" id="2839659"/>
    <lineage>
        <taxon>Bacteria</taxon>
        <taxon>Bacillati</taxon>
        <taxon>Cyanobacteriota</taxon>
        <taxon>Cyanophyceae</taxon>
        <taxon>Nostocales</taxon>
        <taxon>Cyanomargaritaceae</taxon>
        <taxon>Cyanomargarita</taxon>
    </lineage>
</organism>
<comment type="caution">
    <text evidence="1">The sequence shown here is derived from an EMBL/GenBank/DDBJ whole genome shotgun (WGS) entry which is preliminary data.</text>
</comment>
<reference evidence="1" key="1">
    <citation type="submission" date="2021-05" db="EMBL/GenBank/DDBJ databases">
        <authorList>
            <person name="Pietrasiak N."/>
            <person name="Ward R."/>
            <person name="Stajich J.E."/>
            <person name="Kurbessoian T."/>
        </authorList>
    </citation>
    <scope>NUCLEOTIDE SEQUENCE</scope>
    <source>
        <strain evidence="1">GSE-NOS-MK-12-04C</strain>
    </source>
</reference>
<gene>
    <name evidence="1" type="ORF">KME60_25815</name>
</gene>
<reference evidence="1" key="2">
    <citation type="journal article" date="2022" name="Microbiol. Resour. Announc.">
        <title>Metagenome Sequencing to Explore Phylogenomics of Terrestrial Cyanobacteria.</title>
        <authorList>
            <person name="Ward R.D."/>
            <person name="Stajich J.E."/>
            <person name="Johansen J.R."/>
            <person name="Huntemann M."/>
            <person name="Clum A."/>
            <person name="Foster B."/>
            <person name="Foster B."/>
            <person name="Roux S."/>
            <person name="Palaniappan K."/>
            <person name="Varghese N."/>
            <person name="Mukherjee S."/>
            <person name="Reddy T.B.K."/>
            <person name="Daum C."/>
            <person name="Copeland A."/>
            <person name="Chen I.A."/>
            <person name="Ivanova N.N."/>
            <person name="Kyrpides N.C."/>
            <person name="Shapiro N."/>
            <person name="Eloe-Fadrosh E.A."/>
            <person name="Pietrasiak N."/>
        </authorList>
    </citation>
    <scope>NUCLEOTIDE SEQUENCE</scope>
    <source>
        <strain evidence="1">GSE-NOS-MK-12-04C</strain>
    </source>
</reference>
<evidence type="ECO:0000313" key="2">
    <source>
        <dbReference type="Proteomes" id="UP000729701"/>
    </source>
</evidence>
<evidence type="ECO:0000313" key="1">
    <source>
        <dbReference type="EMBL" id="MBW4670746.1"/>
    </source>
</evidence>
<dbReference type="AlphaFoldDB" id="A0A951QRJ2"/>
<dbReference type="Proteomes" id="UP000729701">
    <property type="component" value="Unassembled WGS sequence"/>
</dbReference>
<name>A0A951QRJ2_9CYAN</name>
<accession>A0A951QRJ2</accession>
<sequence>MENIKEEARKLIDKLPENSTWDDLMYQIYVRQTIEAGLADSKAGKVTILTRSANQCLPFI</sequence>